<dbReference type="PANTHER" id="PTHR35147">
    <property type="entry name" value="CHEMORECEPTOR GLUTAMINE DEAMIDASE CHED-RELATED"/>
    <property type="match status" value="1"/>
</dbReference>
<evidence type="ECO:0000256" key="1">
    <source>
        <dbReference type="ARBA" id="ARBA00022500"/>
    </source>
</evidence>
<proteinExistence type="inferred from homology"/>
<dbReference type="InterPro" id="IPR011324">
    <property type="entry name" value="Cytotoxic_necrot_fac-like_cat"/>
</dbReference>
<dbReference type="RefSeq" id="WP_341366817.1">
    <property type="nucleotide sequence ID" value="NZ_CP150951.2"/>
</dbReference>
<evidence type="ECO:0000256" key="2">
    <source>
        <dbReference type="ARBA" id="ARBA00022801"/>
    </source>
</evidence>
<evidence type="ECO:0000256" key="3">
    <source>
        <dbReference type="HAMAP-Rule" id="MF_01440"/>
    </source>
</evidence>
<reference evidence="5" key="1">
    <citation type="submission" date="2024-04" db="EMBL/GenBank/DDBJ databases">
        <title>Phylogenomic analyses of a clade within the roseobacter group suggest taxonomic reassignments of species of the genera Aestuariivita, Citreicella, Loktanella, Nautella, Pelagibaca, Ruegeria, Thalassobius, Thiobacimonas and Tropicibacter, and the proposal o.</title>
        <authorList>
            <person name="Jeon C.O."/>
        </authorList>
    </citation>
    <scope>NUCLEOTIDE SEQUENCE [LARGE SCALE GENOMIC DNA]</scope>
    <source>
        <strain evidence="5">BS5-3</strain>
    </source>
</reference>
<organism evidence="4 5">
    <name type="scientific">Yoonia phaeophyticola</name>
    <dbReference type="NCBI Taxonomy" id="3137369"/>
    <lineage>
        <taxon>Bacteria</taxon>
        <taxon>Pseudomonadati</taxon>
        <taxon>Pseudomonadota</taxon>
        <taxon>Alphaproteobacteria</taxon>
        <taxon>Rhodobacterales</taxon>
        <taxon>Paracoccaceae</taxon>
        <taxon>Yoonia</taxon>
    </lineage>
</organism>
<dbReference type="InterPro" id="IPR038592">
    <property type="entry name" value="CheD-like_sf"/>
</dbReference>
<keyword evidence="1 3" id="KW-0145">Chemotaxis</keyword>
<dbReference type="EC" id="3.5.1.44" evidence="3"/>
<gene>
    <name evidence="3" type="primary">cheD</name>
    <name evidence="4" type="ORF">AABB29_17985</name>
</gene>
<dbReference type="CDD" id="cd16352">
    <property type="entry name" value="CheD"/>
    <property type="match status" value="1"/>
</dbReference>
<keyword evidence="5" id="KW-1185">Reference proteome</keyword>
<dbReference type="PANTHER" id="PTHR35147:SF2">
    <property type="entry name" value="CHEMORECEPTOR GLUTAMINE DEAMIDASE CHED-RELATED"/>
    <property type="match status" value="1"/>
</dbReference>
<dbReference type="Proteomes" id="UP001440612">
    <property type="component" value="Chromosome"/>
</dbReference>
<comment type="catalytic activity">
    <reaction evidence="3">
        <text>L-glutaminyl-[protein] + H2O = L-glutamyl-[protein] + NH4(+)</text>
        <dbReference type="Rhea" id="RHEA:16441"/>
        <dbReference type="Rhea" id="RHEA-COMP:10207"/>
        <dbReference type="Rhea" id="RHEA-COMP:10208"/>
        <dbReference type="ChEBI" id="CHEBI:15377"/>
        <dbReference type="ChEBI" id="CHEBI:28938"/>
        <dbReference type="ChEBI" id="CHEBI:29973"/>
        <dbReference type="ChEBI" id="CHEBI:30011"/>
        <dbReference type="EC" id="3.5.1.44"/>
    </reaction>
</comment>
<keyword evidence="2 3" id="KW-0378">Hydrolase</keyword>
<comment type="function">
    <text evidence="3">Probably deamidates glutamine residues to glutamate on methyl-accepting chemotaxis receptors (MCPs), playing an important role in chemotaxis.</text>
</comment>
<accession>A0ABZ2V421</accession>
<dbReference type="Gene3D" id="3.30.1330.200">
    <property type="match status" value="1"/>
</dbReference>
<name>A0ABZ2V421_9RHOB</name>
<dbReference type="HAMAP" id="MF_01440">
    <property type="entry name" value="CheD"/>
    <property type="match status" value="1"/>
</dbReference>
<protein>
    <recommendedName>
        <fullName evidence="3">Probable chemoreceptor glutamine deamidase CheD</fullName>
        <ecNumber evidence="3">3.5.1.44</ecNumber>
    </recommendedName>
</protein>
<sequence length="178" mass="19108">MTYGTETTNGSMSRNITVIQGSIEISDDPTVTLTTILGSCVAVCMWDEEMKVGGMNHFLLAEGRDHNAIKYGAYAMEMLINRLVRAGARRNCLQSKVFGGAAVSNFASDIGKKNGDFAINFLNTEGIPCLGQSLGGTKARRVRFVPTTGSAQMLFVLPTEVQTEKPSEAGIAADITMF</sequence>
<dbReference type="EMBL" id="CP150951">
    <property type="protein sequence ID" value="WZC48704.1"/>
    <property type="molecule type" value="Genomic_DNA"/>
</dbReference>
<dbReference type="SUPFAM" id="SSF64438">
    <property type="entry name" value="CNF1/YfiH-like putative cysteine hydrolases"/>
    <property type="match status" value="1"/>
</dbReference>
<evidence type="ECO:0000313" key="5">
    <source>
        <dbReference type="Proteomes" id="UP001440612"/>
    </source>
</evidence>
<dbReference type="Pfam" id="PF03975">
    <property type="entry name" value="CheD"/>
    <property type="match status" value="1"/>
</dbReference>
<dbReference type="InterPro" id="IPR005659">
    <property type="entry name" value="Chemorcpt_Glu_NH3ase_CheD"/>
</dbReference>
<comment type="similarity">
    <text evidence="3">Belongs to the CheD family.</text>
</comment>
<evidence type="ECO:0000313" key="4">
    <source>
        <dbReference type="EMBL" id="WZC48704.1"/>
    </source>
</evidence>